<feature type="transmembrane region" description="Helical" evidence="11">
    <location>
        <begin position="90"/>
        <end position="111"/>
    </location>
</feature>
<name>A0ABV5SY09_9MICO</name>
<evidence type="ECO:0000256" key="11">
    <source>
        <dbReference type="HAMAP-Rule" id="MF_01844"/>
    </source>
</evidence>
<feature type="transmembrane region" description="Helical" evidence="11">
    <location>
        <begin position="276"/>
        <end position="301"/>
    </location>
</feature>
<dbReference type="Gene3D" id="1.20.1530.10">
    <property type="entry name" value="Na+/H+ antiporter like domain"/>
    <property type="match status" value="1"/>
</dbReference>
<feature type="transmembrane region" description="Helical" evidence="11">
    <location>
        <begin position="220"/>
        <end position="239"/>
    </location>
</feature>
<dbReference type="Proteomes" id="UP001589611">
    <property type="component" value="Unassembled WGS sequence"/>
</dbReference>
<feature type="transmembrane region" description="Helical" evidence="11">
    <location>
        <begin position="349"/>
        <end position="369"/>
    </location>
</feature>
<gene>
    <name evidence="11 12" type="primary">nhaA</name>
    <name evidence="12" type="ORF">ACFFPJ_05470</name>
</gene>
<evidence type="ECO:0000256" key="7">
    <source>
        <dbReference type="ARBA" id="ARBA00023053"/>
    </source>
</evidence>
<feature type="transmembrane region" description="Helical" evidence="11">
    <location>
        <begin position="172"/>
        <end position="189"/>
    </location>
</feature>
<feature type="transmembrane region" description="Helical" evidence="11">
    <location>
        <begin position="313"/>
        <end position="334"/>
    </location>
</feature>
<keyword evidence="6 11" id="KW-1133">Transmembrane helix</keyword>
<keyword evidence="9 11" id="KW-0472">Membrane</keyword>
<comment type="subcellular location">
    <subcellularLocation>
        <location evidence="1">Cell inner membrane</location>
        <topology evidence="1">Multi-pass membrane protein</topology>
    </subcellularLocation>
    <subcellularLocation>
        <location evidence="11">Cell membrane</location>
        <topology evidence="11">Multi-pass membrane protein</topology>
    </subcellularLocation>
</comment>
<evidence type="ECO:0000256" key="6">
    <source>
        <dbReference type="ARBA" id="ARBA00022989"/>
    </source>
</evidence>
<evidence type="ECO:0000256" key="10">
    <source>
        <dbReference type="ARBA" id="ARBA00023201"/>
    </source>
</evidence>
<keyword evidence="10 11" id="KW-0739">Sodium transport</keyword>
<feature type="transmembrane region" description="Helical" evidence="11">
    <location>
        <begin position="251"/>
        <end position="270"/>
    </location>
</feature>
<dbReference type="RefSeq" id="WP_344714202.1">
    <property type="nucleotide sequence ID" value="NZ_BAAAWH010000001.1"/>
</dbReference>
<proteinExistence type="inferred from homology"/>
<dbReference type="PANTHER" id="PTHR30341:SF0">
    <property type="entry name" value="NA(+)_H(+) ANTIPORTER NHAA"/>
    <property type="match status" value="1"/>
</dbReference>
<keyword evidence="7 11" id="KW-0915">Sodium</keyword>
<accession>A0ABV5SY09</accession>
<reference evidence="12 13" key="1">
    <citation type="submission" date="2024-09" db="EMBL/GenBank/DDBJ databases">
        <authorList>
            <person name="Sun Q."/>
            <person name="Mori K."/>
        </authorList>
    </citation>
    <scope>NUCLEOTIDE SEQUENCE [LARGE SCALE GENOMIC DNA]</scope>
    <source>
        <strain evidence="12 13">JCM 1342</strain>
    </source>
</reference>
<dbReference type="HAMAP" id="MF_01844">
    <property type="entry name" value="NhaA"/>
    <property type="match status" value="1"/>
</dbReference>
<evidence type="ECO:0000256" key="2">
    <source>
        <dbReference type="ARBA" id="ARBA00022448"/>
    </source>
</evidence>
<keyword evidence="3 11" id="KW-0050">Antiport</keyword>
<evidence type="ECO:0000313" key="12">
    <source>
        <dbReference type="EMBL" id="MFB9645240.1"/>
    </source>
</evidence>
<keyword evidence="5 11" id="KW-0812">Transmembrane</keyword>
<keyword evidence="13" id="KW-1185">Reference proteome</keyword>
<dbReference type="Pfam" id="PF06965">
    <property type="entry name" value="Na_H_antiport_1"/>
    <property type="match status" value="1"/>
</dbReference>
<feature type="transmembrane region" description="Helical" evidence="11">
    <location>
        <begin position="117"/>
        <end position="136"/>
    </location>
</feature>
<evidence type="ECO:0000256" key="1">
    <source>
        <dbReference type="ARBA" id="ARBA00004429"/>
    </source>
</evidence>
<sequence length="400" mass="41151">MSLLRSARFPAIVLLVAAVAALLIANSPLGPGVVGLKDTYIGIPGVFEMSVGHWIQDGLLAVFFFMVAVELQFELTNGELNSARKALQPAIAAAGGVILPIAVFLFFAAGSDSARGWPIPTATDIAFALGVLAVFGKGLPSGIRIFLLALAILDDIVGIVFIAVLFTDGVNLAMLALAALAVIVFGVLSRQLDSRARIPVTIALVIVGIATWVLAYESGVHATIAGVALGLAMAQRPALRTRHALEPWVNGVVLPLFAFSAALVIIPAVSPSQLAPAFWGVLIALPVGKVIGITLFGWISLRIGNRGAAPHMSLADLLAAGALGGIGFTVSLLLSELAFAADPLLRDEATLGVLGGSLISLVVAGALVAQRARHYRRVARTDAGDAQPVAPSTPTGGQLA</sequence>
<dbReference type="PANTHER" id="PTHR30341">
    <property type="entry name" value="SODIUM ION/PROTON ANTIPORTER NHAA-RELATED"/>
    <property type="match status" value="1"/>
</dbReference>
<evidence type="ECO:0000256" key="8">
    <source>
        <dbReference type="ARBA" id="ARBA00023065"/>
    </source>
</evidence>
<comment type="caution">
    <text evidence="12">The sequence shown here is derived from an EMBL/GenBank/DDBJ whole genome shotgun (WGS) entry which is preliminary data.</text>
</comment>
<dbReference type="InterPro" id="IPR023171">
    <property type="entry name" value="Na/H_antiporter_dom_sf"/>
</dbReference>
<dbReference type="NCBIfam" id="TIGR00773">
    <property type="entry name" value="NhaA"/>
    <property type="match status" value="1"/>
</dbReference>
<keyword evidence="8 11" id="KW-0406">Ion transport</keyword>
<dbReference type="EMBL" id="JBHMBE010000002">
    <property type="protein sequence ID" value="MFB9645240.1"/>
    <property type="molecule type" value="Genomic_DNA"/>
</dbReference>
<comment type="catalytic activity">
    <reaction evidence="11">
        <text>Na(+)(in) + 2 H(+)(out) = Na(+)(out) + 2 H(+)(in)</text>
        <dbReference type="Rhea" id="RHEA:29251"/>
        <dbReference type="ChEBI" id="CHEBI:15378"/>
        <dbReference type="ChEBI" id="CHEBI:29101"/>
    </reaction>
</comment>
<feature type="transmembrane region" description="Helical" evidence="11">
    <location>
        <begin position="145"/>
        <end position="166"/>
    </location>
</feature>
<evidence type="ECO:0000256" key="5">
    <source>
        <dbReference type="ARBA" id="ARBA00022692"/>
    </source>
</evidence>
<comment type="similarity">
    <text evidence="11">Belongs to the NhaA Na(+)/H(+) (TC 2.A.33) antiporter family.</text>
</comment>
<keyword evidence="4 11" id="KW-1003">Cell membrane</keyword>
<feature type="transmembrane region" description="Helical" evidence="11">
    <location>
        <begin position="51"/>
        <end position="69"/>
    </location>
</feature>
<feature type="transmembrane region" description="Helical" evidence="11">
    <location>
        <begin position="196"/>
        <end position="214"/>
    </location>
</feature>
<evidence type="ECO:0000256" key="3">
    <source>
        <dbReference type="ARBA" id="ARBA00022449"/>
    </source>
</evidence>
<keyword evidence="2 11" id="KW-0813">Transport</keyword>
<evidence type="ECO:0000313" key="13">
    <source>
        <dbReference type="Proteomes" id="UP001589611"/>
    </source>
</evidence>
<protein>
    <recommendedName>
        <fullName evidence="11">Na(+)/H(+) antiporter NhaA</fullName>
    </recommendedName>
    <alternativeName>
        <fullName evidence="11">Sodium/proton antiporter NhaA</fullName>
    </alternativeName>
</protein>
<evidence type="ECO:0000256" key="9">
    <source>
        <dbReference type="ARBA" id="ARBA00023136"/>
    </source>
</evidence>
<organism evidence="12 13">
    <name type="scientific">Microbacterium terregens</name>
    <dbReference type="NCBI Taxonomy" id="69363"/>
    <lineage>
        <taxon>Bacteria</taxon>
        <taxon>Bacillati</taxon>
        <taxon>Actinomycetota</taxon>
        <taxon>Actinomycetes</taxon>
        <taxon>Micrococcales</taxon>
        <taxon>Microbacteriaceae</taxon>
        <taxon>Microbacterium</taxon>
    </lineage>
</organism>
<comment type="function">
    <text evidence="11">Na(+)/H(+) antiporter that extrudes sodium in exchange for external protons.</text>
</comment>
<dbReference type="InterPro" id="IPR004670">
    <property type="entry name" value="NhaA"/>
</dbReference>
<evidence type="ECO:0000256" key="4">
    <source>
        <dbReference type="ARBA" id="ARBA00022475"/>
    </source>
</evidence>